<dbReference type="PATRIC" id="fig|993517.3.peg.3189"/>
<comment type="caution">
    <text evidence="1">The sequence shown here is derived from an EMBL/GenBank/DDBJ whole genome shotgun (WGS) entry which is preliminary data.</text>
</comment>
<dbReference type="AlphaFoldDB" id="K5CDK3"/>
<gene>
    <name evidence="1" type="ORF">RBSH_02944</name>
</gene>
<name>K5CDK3_RHOBT</name>
<evidence type="ECO:0000313" key="2">
    <source>
        <dbReference type="Proteomes" id="UP000007993"/>
    </source>
</evidence>
<sequence>MSLSDDRRTLTLDLFVVDRLNDHVRFIVDAELNSLESFTHSLEDISNQL</sequence>
<accession>K5CDK3</accession>
<proteinExistence type="predicted"/>
<evidence type="ECO:0000313" key="1">
    <source>
        <dbReference type="EMBL" id="EKK01740.1"/>
    </source>
</evidence>
<dbReference type="EMBL" id="AMCW01000083">
    <property type="protein sequence ID" value="EKK01740.1"/>
    <property type="molecule type" value="Genomic_DNA"/>
</dbReference>
<dbReference type="Proteomes" id="UP000007993">
    <property type="component" value="Unassembled WGS sequence"/>
</dbReference>
<reference evidence="1 2" key="1">
    <citation type="journal article" date="2013" name="Mar. Genomics">
        <title>Expression of sulfatases in Rhodopirellula baltica and the diversity of sulfatases in the genus Rhodopirellula.</title>
        <authorList>
            <person name="Wegner C.E."/>
            <person name="Richter-Heitmann T."/>
            <person name="Klindworth A."/>
            <person name="Klockow C."/>
            <person name="Richter M."/>
            <person name="Achstetter T."/>
            <person name="Glockner F.O."/>
            <person name="Harder J."/>
        </authorList>
    </citation>
    <scope>NUCLEOTIDE SEQUENCE [LARGE SCALE GENOMIC DNA]</scope>
    <source>
        <strain evidence="1 2">SH28</strain>
    </source>
</reference>
<organism evidence="1 2">
    <name type="scientific">Rhodopirellula baltica SH28</name>
    <dbReference type="NCBI Taxonomy" id="993517"/>
    <lineage>
        <taxon>Bacteria</taxon>
        <taxon>Pseudomonadati</taxon>
        <taxon>Planctomycetota</taxon>
        <taxon>Planctomycetia</taxon>
        <taxon>Pirellulales</taxon>
        <taxon>Pirellulaceae</taxon>
        <taxon>Rhodopirellula</taxon>
    </lineage>
</organism>
<protein>
    <submittedName>
        <fullName evidence="1">Uncharacterized protein</fullName>
    </submittedName>
</protein>